<dbReference type="Pfam" id="PF01666">
    <property type="entry name" value="DX"/>
    <property type="match status" value="1"/>
</dbReference>
<keyword evidence="6" id="KW-1185">Reference proteome</keyword>
<feature type="compositionally biased region" description="Low complexity" evidence="1">
    <location>
        <begin position="26"/>
        <end position="47"/>
    </location>
</feature>
<gene>
    <name evidence="5" type="primary">Cni-T10E9.4</name>
    <name evidence="5" type="synonym">Cnig_chr_I.g2497</name>
    <name evidence="5" type="ORF">B9Z55_002497</name>
</gene>
<dbReference type="PANTHER" id="PTHR36157:SF1">
    <property type="entry name" value="DOMAIN OF UNKNOWN FUNCTION DX DOMAIN-CONTAINING PROTEIN"/>
    <property type="match status" value="1"/>
</dbReference>
<organism evidence="5 6">
    <name type="scientific">Caenorhabditis nigoni</name>
    <dbReference type="NCBI Taxonomy" id="1611254"/>
    <lineage>
        <taxon>Eukaryota</taxon>
        <taxon>Metazoa</taxon>
        <taxon>Ecdysozoa</taxon>
        <taxon>Nematoda</taxon>
        <taxon>Chromadorea</taxon>
        <taxon>Rhabditida</taxon>
        <taxon>Rhabditina</taxon>
        <taxon>Rhabditomorpha</taxon>
        <taxon>Rhabditoidea</taxon>
        <taxon>Rhabditidae</taxon>
        <taxon>Peloderinae</taxon>
        <taxon>Caenorhabditis</taxon>
    </lineage>
</organism>
<evidence type="ECO:0000313" key="5">
    <source>
        <dbReference type="EMBL" id="PIC52352.1"/>
    </source>
</evidence>
<reference evidence="6" key="1">
    <citation type="submission" date="2017-10" db="EMBL/GenBank/DDBJ databases">
        <title>Rapid genome shrinkage in a self-fertile nematode reveals novel sperm competition proteins.</title>
        <authorList>
            <person name="Yin D."/>
            <person name="Schwarz E.M."/>
            <person name="Thomas C.G."/>
            <person name="Felde R.L."/>
            <person name="Korf I.F."/>
            <person name="Cutter A.D."/>
            <person name="Schartner C.M."/>
            <person name="Ralston E.J."/>
            <person name="Meyer B.J."/>
            <person name="Haag E.S."/>
        </authorList>
    </citation>
    <scope>NUCLEOTIDE SEQUENCE [LARGE SCALE GENOMIC DNA]</scope>
    <source>
        <strain evidence="6">JU1422</strain>
    </source>
</reference>
<protein>
    <recommendedName>
        <fullName evidence="4">Domain of unknown function DX domain-containing protein</fullName>
    </recommendedName>
</protein>
<feature type="signal peptide" evidence="3">
    <location>
        <begin position="1"/>
        <end position="25"/>
    </location>
</feature>
<evidence type="ECO:0000256" key="3">
    <source>
        <dbReference type="SAM" id="SignalP"/>
    </source>
</evidence>
<dbReference type="AlphaFoldDB" id="A0A2G5VKS6"/>
<evidence type="ECO:0000313" key="6">
    <source>
        <dbReference type="Proteomes" id="UP000230233"/>
    </source>
</evidence>
<comment type="caution">
    <text evidence="5">The sequence shown here is derived from an EMBL/GenBank/DDBJ whole genome shotgun (WGS) entry which is preliminary data.</text>
</comment>
<feature type="compositionally biased region" description="Basic residues" evidence="1">
    <location>
        <begin position="600"/>
        <end position="617"/>
    </location>
</feature>
<sequence length="660" mass="72303">MCKMTSRLTCLLIFTLLLGLPTAAANGSSSTTATDPPTAAPPTTAVPTPAPTVTPPPTLTCPDDKAFNSYCGKINNQQCKNFNEICYRDMKDSSTSGSTSITACCVQSENFCPATGLYTKHHEGNGGWLYQYLGEAELPKDLWYKREHINSGNKGVACPLPNSYTLKVPGEKYLPIGWENNKPKKCKMNSECDSGQFCDAVWNPSFEKGTVPFLDESLGGKSIRFCYKHPKLPENMKHVPHDNGLKLCSSHYDCNSMDEICHEEKDKITYYNETSGKKVSGICVHVDSCPKGMKRERAVLNTNSQPCHENIGCQGAGVSKGRFDYNPHCLSYFPPDPTRKLCCFEENPKCRLGKAETPIKNCTQMSDCTGDVLVKDATWNLWCDDDGKNVCCKDMENKLWQCPDLVTPLFNEPKCTGYSKDNIHSGTCPKKGGRCVHGHCCPPLSISENGTKVDLGKNLYETEFPCNPANPIQPGFSYAFCNADTKKLIIVGKYHNNGDSMTKVSGSKCTINADCSPDGSSVCVYENDKNHVCYYNPLRALRPEVSSFWKTVLIISLVCAGVFMIISLVCFVCYRSKSVFDKYKKKGKKGSKGSDSKSSKGGKNKKKGGKKGGKKGKKGEESSKSSKSKKSKSKKSKKDTEKSKSEATTGDGGSTSSQLN</sequence>
<dbReference type="STRING" id="1611254.A0A2G5VKS6"/>
<feature type="compositionally biased region" description="Basic residues" evidence="1">
    <location>
        <begin position="626"/>
        <end position="637"/>
    </location>
</feature>
<feature type="transmembrane region" description="Helical" evidence="2">
    <location>
        <begin position="548"/>
        <end position="574"/>
    </location>
</feature>
<keyword evidence="2" id="KW-1133">Transmembrane helix</keyword>
<dbReference type="PANTHER" id="PTHR36157">
    <property type="entry name" value="PROTEIN CBG12671-RELATED"/>
    <property type="match status" value="1"/>
</dbReference>
<keyword evidence="2" id="KW-0812">Transmembrane</keyword>
<name>A0A2G5VKS6_9PELO</name>
<evidence type="ECO:0000259" key="4">
    <source>
        <dbReference type="Pfam" id="PF01666"/>
    </source>
</evidence>
<dbReference type="InterPro" id="IPR002593">
    <property type="entry name" value="DX"/>
</dbReference>
<keyword evidence="3" id="KW-0732">Signal</keyword>
<feature type="chain" id="PRO_5013734461" description="Domain of unknown function DX domain-containing protein" evidence="3">
    <location>
        <begin position="26"/>
        <end position="660"/>
    </location>
</feature>
<keyword evidence="2" id="KW-0472">Membrane</keyword>
<feature type="region of interest" description="Disordered" evidence="1">
    <location>
        <begin position="26"/>
        <end position="56"/>
    </location>
</feature>
<evidence type="ECO:0000256" key="2">
    <source>
        <dbReference type="SAM" id="Phobius"/>
    </source>
</evidence>
<dbReference type="EMBL" id="PDUG01000001">
    <property type="protein sequence ID" value="PIC52352.1"/>
    <property type="molecule type" value="Genomic_DNA"/>
</dbReference>
<evidence type="ECO:0000256" key="1">
    <source>
        <dbReference type="SAM" id="MobiDB-lite"/>
    </source>
</evidence>
<feature type="domain" description="Domain of unknown function DX" evidence="4">
    <location>
        <begin position="460"/>
        <end position="537"/>
    </location>
</feature>
<dbReference type="OrthoDB" id="5814263at2759"/>
<dbReference type="Proteomes" id="UP000230233">
    <property type="component" value="Chromosome I"/>
</dbReference>
<accession>A0A2G5VKS6</accession>
<feature type="region of interest" description="Disordered" evidence="1">
    <location>
        <begin position="585"/>
        <end position="660"/>
    </location>
</feature>
<proteinExistence type="predicted"/>